<feature type="domain" description="Thioester reductase (TE)" evidence="1">
    <location>
        <begin position="6"/>
        <end position="236"/>
    </location>
</feature>
<organism evidence="2 3">
    <name type="scientific">Rossellomorea vietnamensis</name>
    <dbReference type="NCBI Taxonomy" id="218284"/>
    <lineage>
        <taxon>Bacteria</taxon>
        <taxon>Bacillati</taxon>
        <taxon>Bacillota</taxon>
        <taxon>Bacilli</taxon>
        <taxon>Bacillales</taxon>
        <taxon>Bacillaceae</taxon>
        <taxon>Rossellomorea</taxon>
    </lineage>
</organism>
<dbReference type="SUPFAM" id="SSF51735">
    <property type="entry name" value="NAD(P)-binding Rossmann-fold domains"/>
    <property type="match status" value="1"/>
</dbReference>
<proteinExistence type="predicted"/>
<evidence type="ECO:0000313" key="2">
    <source>
        <dbReference type="EMBL" id="TYR77747.1"/>
    </source>
</evidence>
<comment type="caution">
    <text evidence="2">The sequence shown here is derived from an EMBL/GenBank/DDBJ whole genome shotgun (WGS) entry which is preliminary data.</text>
</comment>
<evidence type="ECO:0000259" key="1">
    <source>
        <dbReference type="Pfam" id="PF07993"/>
    </source>
</evidence>
<dbReference type="PANTHER" id="PTHR11011:SF45">
    <property type="entry name" value="FATTY ACYL-COA REDUCTASE CG8306-RELATED"/>
    <property type="match status" value="1"/>
</dbReference>
<gene>
    <name evidence="2" type="ORF">FZC79_02725</name>
</gene>
<evidence type="ECO:0000313" key="3">
    <source>
        <dbReference type="Proteomes" id="UP000323317"/>
    </source>
</evidence>
<dbReference type="GO" id="GO:0080019">
    <property type="term" value="F:alcohol-forming very long-chain fatty acyl-CoA reductase activity"/>
    <property type="evidence" value="ECO:0007669"/>
    <property type="project" value="InterPro"/>
</dbReference>
<sequence length="360" mass="40672">MANYFITGFPGFISSQLIKEMLSGKDTFYCLHVPSMKEKAFLEASKIEKEKGISGRIILIEGDITQEGLNLSSSIVATLEAEIEYVWHLAAIYDLSVAYEAAYKVNVIGTENMNRFCLSLPHLRRYVYFSTAFIAGDREGNLLETELIRPGTFHNHYEETKYEAECLVDSLKERLPITIFRPGIVKGRSDSGETSKFDGPYFIMNMLSRLSFLPIIPSIGKGQSFVNIVPVEYITSASIYLGHSPEAAGKTYHLTDPRPYKVKEIYSSILWELNRKKPVGTFPLSLASALLQISSVRRYLRVEKEALDYFSWNGLFDCTTALKDLGPAGIVCTDFLETMGSMVKFYKENRDDQKYHVAVD</sequence>
<accession>A0A5D4KKC4</accession>
<reference evidence="2 3" key="1">
    <citation type="submission" date="2019-08" db="EMBL/GenBank/DDBJ databases">
        <title>Bacillus genomes from the desert of Cuatro Cienegas, Coahuila.</title>
        <authorList>
            <person name="Olmedo-Alvarez G."/>
        </authorList>
    </citation>
    <scope>NUCLEOTIDE SEQUENCE [LARGE SCALE GENOMIC DNA]</scope>
    <source>
        <strain evidence="2 3">CH40_1T</strain>
    </source>
</reference>
<dbReference type="Pfam" id="PF07993">
    <property type="entry name" value="NAD_binding_4"/>
    <property type="match status" value="1"/>
</dbReference>
<dbReference type="GO" id="GO:0035336">
    <property type="term" value="P:long-chain fatty-acyl-CoA metabolic process"/>
    <property type="evidence" value="ECO:0007669"/>
    <property type="project" value="TreeGrafter"/>
</dbReference>
<name>A0A5D4KKC4_9BACI</name>
<dbReference type="AlphaFoldDB" id="A0A5D4KKC4"/>
<dbReference type="Proteomes" id="UP000323317">
    <property type="component" value="Unassembled WGS sequence"/>
</dbReference>
<dbReference type="PANTHER" id="PTHR11011">
    <property type="entry name" value="MALE STERILITY PROTEIN 2-RELATED"/>
    <property type="match status" value="1"/>
</dbReference>
<dbReference type="EMBL" id="VTEH01000001">
    <property type="protein sequence ID" value="TYR77747.1"/>
    <property type="molecule type" value="Genomic_DNA"/>
</dbReference>
<dbReference type="InterPro" id="IPR026055">
    <property type="entry name" value="FAR"/>
</dbReference>
<dbReference type="InterPro" id="IPR036291">
    <property type="entry name" value="NAD(P)-bd_dom_sf"/>
</dbReference>
<dbReference type="CDD" id="cd05263">
    <property type="entry name" value="MupV_like_SDR_e"/>
    <property type="match status" value="1"/>
</dbReference>
<protein>
    <submittedName>
        <fullName evidence="2">SDR family oxidoreductase</fullName>
    </submittedName>
</protein>
<dbReference type="Gene3D" id="3.40.50.720">
    <property type="entry name" value="NAD(P)-binding Rossmann-like Domain"/>
    <property type="match status" value="1"/>
</dbReference>
<dbReference type="InterPro" id="IPR013120">
    <property type="entry name" value="FAR_NAD-bd"/>
</dbReference>
<dbReference type="RefSeq" id="WP_148945335.1">
    <property type="nucleotide sequence ID" value="NZ_JBNIKK010000002.1"/>
</dbReference>